<name>A0A1L7CR62_9CORY</name>
<feature type="compositionally biased region" description="Low complexity" evidence="1">
    <location>
        <begin position="184"/>
        <end position="209"/>
    </location>
</feature>
<reference evidence="4 5" key="1">
    <citation type="submission" date="2014-08" db="EMBL/GenBank/DDBJ databases">
        <title>Complete genome sequence of Corynebacterium frankenforstense ST18(T) (=DSM 45800(T)), isolated from raw cow milk.</title>
        <authorList>
            <person name="Ruckert C."/>
            <person name="Albersmeier A."/>
            <person name="Winkler A."/>
            <person name="Lipski A."/>
            <person name="Kalinowski J."/>
        </authorList>
    </citation>
    <scope>NUCLEOTIDE SEQUENCE [LARGE SCALE GENOMIC DNA]</scope>
    <source>
        <strain evidence="4 5">ST18</strain>
    </source>
</reference>
<keyword evidence="2" id="KW-1133">Transmembrane helix</keyword>
<dbReference type="InterPro" id="IPR014529">
    <property type="entry name" value="UCP026631"/>
</dbReference>
<dbReference type="InterPro" id="IPR005182">
    <property type="entry name" value="YdbS-like_PH"/>
</dbReference>
<gene>
    <name evidence="4" type="ORF">CFRA_02590</name>
</gene>
<dbReference type="STRING" id="1437875.CFRA_02590"/>
<dbReference type="RefSeq" id="WP_075663322.1">
    <property type="nucleotide sequence ID" value="NZ_CP009247.1"/>
</dbReference>
<evidence type="ECO:0000259" key="3">
    <source>
        <dbReference type="Pfam" id="PF03703"/>
    </source>
</evidence>
<dbReference type="EMBL" id="CP009247">
    <property type="protein sequence ID" value="APT88345.1"/>
    <property type="molecule type" value="Genomic_DNA"/>
</dbReference>
<evidence type="ECO:0000256" key="1">
    <source>
        <dbReference type="SAM" id="MobiDB-lite"/>
    </source>
</evidence>
<accession>A0A1L7CR62</accession>
<feature type="transmembrane region" description="Helical" evidence="2">
    <location>
        <begin position="263"/>
        <end position="285"/>
    </location>
</feature>
<dbReference type="PANTHER" id="PTHR34473">
    <property type="entry name" value="UPF0699 TRANSMEMBRANE PROTEIN YDBS"/>
    <property type="match status" value="1"/>
</dbReference>
<keyword evidence="5" id="KW-1185">Reference proteome</keyword>
<keyword evidence="2" id="KW-0472">Membrane</keyword>
<dbReference type="PANTHER" id="PTHR34473:SF3">
    <property type="entry name" value="TRANSMEMBRANE PROTEIN-RELATED"/>
    <property type="match status" value="1"/>
</dbReference>
<dbReference type="OrthoDB" id="3190163at2"/>
<feature type="domain" description="YdbS-like PH" evidence="3">
    <location>
        <begin position="87"/>
        <end position="164"/>
    </location>
</feature>
<evidence type="ECO:0000256" key="2">
    <source>
        <dbReference type="SAM" id="Phobius"/>
    </source>
</evidence>
<dbReference type="PIRSF" id="PIRSF026631">
    <property type="entry name" value="UCP026631"/>
    <property type="match status" value="1"/>
</dbReference>
<sequence>MSGRHAHADAGSGSGSGWHRVHRATPLLRAWTALLALAAAVAVNVQASAYVALWGLLHGGPWWILPAALGAVVVLCALIWLVSGIWWRATGYRITDEEVELRRGVLNRQLRTARFDRVQAVDVAEPLIPRLFGLASVKVETAGGTDSHIDILYLPRAVAEALRRDLLARVHGGSIADAPSHPSGDPLPGARGADAAGADGAGTNAAPGAWGAGSSGAGGTSAGAADAPAGWAGQGSGAPVASAGPVDEDRLRGLVEEIPARRALGAAALSANTVVGVVAAVLLIATPIANATVIGVLLAVVPSVWRVLNTSWLFTAKIDDADRVLHLNYGLTERRRQAVPLDRVHAVKVSQTPLWRLVGWWQVQVSVAGYGGPLNSKTESTTTVLPVGSRETALAVFAEITGMDPGEIERVATPEGRGAAQFTSPAIARWVSPVDRRQQGVTLAEDRVITHHGRVGRTVETIETSHIQELSLTQGPIQRLLGLATVRLDLVPGPVYMKGRDLAHEDAEALVEKLRDRRLPALTGAGQPGRRI</sequence>
<protein>
    <recommendedName>
        <fullName evidence="3">YdbS-like PH domain-containing protein</fullName>
    </recommendedName>
</protein>
<dbReference type="KEGG" id="cfk:CFRA_02590"/>
<feature type="domain" description="YdbS-like PH" evidence="3">
    <location>
        <begin position="318"/>
        <end position="372"/>
    </location>
</feature>
<keyword evidence="2" id="KW-0812">Transmembrane</keyword>
<feature type="region of interest" description="Disordered" evidence="1">
    <location>
        <begin position="174"/>
        <end position="243"/>
    </location>
</feature>
<evidence type="ECO:0000313" key="5">
    <source>
        <dbReference type="Proteomes" id="UP000185434"/>
    </source>
</evidence>
<feature type="domain" description="YdbS-like PH" evidence="3">
    <location>
        <begin position="437"/>
        <end position="512"/>
    </location>
</feature>
<dbReference type="Proteomes" id="UP000185434">
    <property type="component" value="Chromosome"/>
</dbReference>
<feature type="compositionally biased region" description="Gly residues" evidence="1">
    <location>
        <begin position="210"/>
        <end position="221"/>
    </location>
</feature>
<dbReference type="Pfam" id="PF03703">
    <property type="entry name" value="bPH_2"/>
    <property type="match status" value="3"/>
</dbReference>
<proteinExistence type="predicted"/>
<feature type="transmembrane region" description="Helical" evidence="2">
    <location>
        <begin position="30"/>
        <end position="57"/>
    </location>
</feature>
<dbReference type="AlphaFoldDB" id="A0A1L7CR62"/>
<feature type="transmembrane region" description="Helical" evidence="2">
    <location>
        <begin position="63"/>
        <end position="87"/>
    </location>
</feature>
<evidence type="ECO:0000313" key="4">
    <source>
        <dbReference type="EMBL" id="APT88345.1"/>
    </source>
</evidence>
<organism evidence="4 5">
    <name type="scientific">Corynebacterium frankenforstense DSM 45800</name>
    <dbReference type="NCBI Taxonomy" id="1437875"/>
    <lineage>
        <taxon>Bacteria</taxon>
        <taxon>Bacillati</taxon>
        <taxon>Actinomycetota</taxon>
        <taxon>Actinomycetes</taxon>
        <taxon>Mycobacteriales</taxon>
        <taxon>Corynebacteriaceae</taxon>
        <taxon>Corynebacterium</taxon>
    </lineage>
</organism>
<feature type="compositionally biased region" description="Low complexity" evidence="1">
    <location>
        <begin position="222"/>
        <end position="231"/>
    </location>
</feature>